<organism evidence="1 2">
    <name type="scientific">Alteromonas marina</name>
    <dbReference type="NCBI Taxonomy" id="203795"/>
    <lineage>
        <taxon>Bacteria</taxon>
        <taxon>Pseudomonadati</taxon>
        <taxon>Pseudomonadota</taxon>
        <taxon>Gammaproteobacteria</taxon>
        <taxon>Alteromonadales</taxon>
        <taxon>Alteromonadaceae</taxon>
        <taxon>Alteromonas/Salinimonas group</taxon>
        <taxon>Alteromonas</taxon>
    </lineage>
</organism>
<dbReference type="PANTHER" id="PTHR34598:SF3">
    <property type="entry name" value="OXIDOREDUCTASE AN1597"/>
    <property type="match status" value="1"/>
</dbReference>
<dbReference type="NCBIfam" id="NF041278">
    <property type="entry name" value="CmcJ_NvfI_EfuI"/>
    <property type="match status" value="1"/>
</dbReference>
<dbReference type="Proteomes" id="UP000031197">
    <property type="component" value="Unassembled WGS sequence"/>
</dbReference>
<dbReference type="RefSeq" id="WP_039223388.1">
    <property type="nucleotide sequence ID" value="NZ_JWLW01000066.1"/>
</dbReference>
<evidence type="ECO:0000313" key="1">
    <source>
        <dbReference type="EMBL" id="KHT44617.1"/>
    </source>
</evidence>
<dbReference type="EMBL" id="JWLW01000066">
    <property type="protein sequence ID" value="KHT44617.1"/>
    <property type="molecule type" value="Genomic_DNA"/>
</dbReference>
<evidence type="ECO:0000313" key="2">
    <source>
        <dbReference type="Proteomes" id="UP000031197"/>
    </source>
</evidence>
<name>A0A0B3Y0D9_9ALTE</name>
<sequence>MFSVNYVPPDAPLVYDQTYKGPGASELTSSVDKRTISVSDMRAEKSTFSLEKNGFEVVSFSPDFDAFEDDEAIQKQLYPYVIDMLKRRMNSDDVIIFDHTYRSTTRADKSIHNRAPVRTVHNDYTDVSANHRMMEETKGQEHLRKRDYTLVNLWLPVRNKVESSPLAMVDISTVQPTDFQRLKLIYPDRIGELAAITYNPNHKWFYQSEMTPGEGLLFKVYDSTFEQGMFGVPHSAVDVLNDEAKKPRTSLEIRAIVFGGESNE</sequence>
<reference evidence="1 2" key="1">
    <citation type="submission" date="2014-12" db="EMBL/GenBank/DDBJ databases">
        <title>Genome sequencing of Alteromonas marina AD001.</title>
        <authorList>
            <person name="Adrian T.G.S."/>
            <person name="Chan K.G."/>
        </authorList>
    </citation>
    <scope>NUCLEOTIDE SEQUENCE [LARGE SCALE GENOMIC DNA]</scope>
    <source>
        <strain evidence="1 2">AD001</strain>
    </source>
</reference>
<evidence type="ECO:0008006" key="3">
    <source>
        <dbReference type="Google" id="ProtNLM"/>
    </source>
</evidence>
<protein>
    <recommendedName>
        <fullName evidence="3">Methyltransferase</fullName>
    </recommendedName>
</protein>
<comment type="caution">
    <text evidence="1">The sequence shown here is derived from an EMBL/GenBank/DDBJ whole genome shotgun (WGS) entry which is preliminary data.</text>
</comment>
<gene>
    <name evidence="1" type="ORF">RJ41_17315</name>
</gene>
<dbReference type="InterPro" id="IPR044053">
    <property type="entry name" value="AsaB-like"/>
</dbReference>
<keyword evidence="2" id="KW-1185">Reference proteome</keyword>
<proteinExistence type="predicted"/>
<dbReference type="OrthoDB" id="7052511at2"/>
<dbReference type="GO" id="GO:0016491">
    <property type="term" value="F:oxidoreductase activity"/>
    <property type="evidence" value="ECO:0007669"/>
    <property type="project" value="InterPro"/>
</dbReference>
<accession>A0A0B3Y0D9</accession>
<dbReference type="AlphaFoldDB" id="A0A0B3Y0D9"/>
<dbReference type="PANTHER" id="PTHR34598">
    <property type="entry name" value="BLL6449 PROTEIN"/>
    <property type="match status" value="1"/>
</dbReference>